<proteinExistence type="predicted"/>
<dbReference type="Proteomes" id="UP000036168">
    <property type="component" value="Unassembled WGS sequence"/>
</dbReference>
<accession>A0A0T6BIF2</accession>
<dbReference type="EMBL" id="LECW02000082">
    <property type="protein sequence ID" value="KRT87090.1"/>
    <property type="molecule type" value="Genomic_DNA"/>
</dbReference>
<organism evidence="1 2">
    <name type="scientific">Bacillus glycinifermentans</name>
    <dbReference type="NCBI Taxonomy" id="1664069"/>
    <lineage>
        <taxon>Bacteria</taxon>
        <taxon>Bacillati</taxon>
        <taxon>Bacillota</taxon>
        <taxon>Bacilli</taxon>
        <taxon>Bacillales</taxon>
        <taxon>Bacillaceae</taxon>
        <taxon>Bacillus</taxon>
    </lineage>
</organism>
<sequence>MKGSEDKRNTPENAQNRFSGVLVSNGYFLRPDKNNNISEKSDSIILEVASPRTTRGFNKRKAPIDIMPTKAVTLTAPTALTHWATPFTILEVGVSYVKFR</sequence>
<name>A0A0T6BIF2_9BACI</name>
<gene>
    <name evidence="1" type="ORF">AB447_208975</name>
</gene>
<evidence type="ECO:0000313" key="1">
    <source>
        <dbReference type="EMBL" id="KRT87090.1"/>
    </source>
</evidence>
<dbReference type="AlphaFoldDB" id="A0A0T6BIF2"/>
<reference evidence="1 2" key="1">
    <citation type="journal article" date="2015" name="Int. J. Syst. Evol. Microbiol.">
        <title>Bacillus glycinifermentans sp. nov., isolated from fermented soybean paste.</title>
        <authorList>
            <person name="Kim S.J."/>
            <person name="Dunlap C.A."/>
            <person name="Kwon S.W."/>
            <person name="Rooney A.P."/>
        </authorList>
    </citation>
    <scope>NUCLEOTIDE SEQUENCE [LARGE SCALE GENOMIC DNA]</scope>
    <source>
        <strain evidence="1 2">GO-13</strain>
    </source>
</reference>
<protein>
    <submittedName>
        <fullName evidence="1">Uncharacterized protein</fullName>
    </submittedName>
</protein>
<evidence type="ECO:0000313" key="2">
    <source>
        <dbReference type="Proteomes" id="UP000036168"/>
    </source>
</evidence>
<comment type="caution">
    <text evidence="1">The sequence shown here is derived from an EMBL/GenBank/DDBJ whole genome shotgun (WGS) entry which is preliminary data.</text>
</comment>